<organism evidence="2 3">
    <name type="scientific">Metarhizium humberi</name>
    <dbReference type="NCBI Taxonomy" id="2596975"/>
    <lineage>
        <taxon>Eukaryota</taxon>
        <taxon>Fungi</taxon>
        <taxon>Dikarya</taxon>
        <taxon>Ascomycota</taxon>
        <taxon>Pezizomycotina</taxon>
        <taxon>Sordariomycetes</taxon>
        <taxon>Hypocreomycetidae</taxon>
        <taxon>Hypocreales</taxon>
        <taxon>Clavicipitaceae</taxon>
        <taxon>Metarhizium</taxon>
    </lineage>
</organism>
<sequence length="70" mass="7865">MKAKLFFFFASFGLAIAGQQKEPEARAANAYTKDNHNLKYVNNIPMDKTSEQIKIENKQLGLTVKSTSNN</sequence>
<accession>A0A9P8M2I8</accession>
<comment type="caution">
    <text evidence="2">The sequence shown here is derived from an EMBL/GenBank/DDBJ whole genome shotgun (WGS) entry which is preliminary data.</text>
</comment>
<gene>
    <name evidence="2" type="ORF">MHUMG1_09887</name>
</gene>
<feature type="chain" id="PRO_5040133711" evidence="1">
    <location>
        <begin position="18"/>
        <end position="70"/>
    </location>
</feature>
<name>A0A9P8M2I8_9HYPO</name>
<evidence type="ECO:0000256" key="1">
    <source>
        <dbReference type="SAM" id="SignalP"/>
    </source>
</evidence>
<evidence type="ECO:0000313" key="2">
    <source>
        <dbReference type="EMBL" id="KAH0592386.1"/>
    </source>
</evidence>
<dbReference type="EMBL" id="JACEFI010000032">
    <property type="protein sequence ID" value="KAH0592386.1"/>
    <property type="molecule type" value="Genomic_DNA"/>
</dbReference>
<feature type="signal peptide" evidence="1">
    <location>
        <begin position="1"/>
        <end position="17"/>
    </location>
</feature>
<dbReference type="Proteomes" id="UP000764110">
    <property type="component" value="Unassembled WGS sequence"/>
</dbReference>
<protein>
    <submittedName>
        <fullName evidence="2">Uncharacterized protein</fullName>
    </submittedName>
</protein>
<reference evidence="2 3" key="1">
    <citation type="submission" date="2020-07" db="EMBL/GenBank/DDBJ databases">
        <title>Metarhizium humberi genome.</title>
        <authorList>
            <person name="Lysoe E."/>
        </authorList>
    </citation>
    <scope>NUCLEOTIDE SEQUENCE [LARGE SCALE GENOMIC DNA]</scope>
    <source>
        <strain evidence="2 3">ESALQ1638</strain>
    </source>
</reference>
<evidence type="ECO:0000313" key="3">
    <source>
        <dbReference type="Proteomes" id="UP000764110"/>
    </source>
</evidence>
<proteinExistence type="predicted"/>
<keyword evidence="3" id="KW-1185">Reference proteome</keyword>
<dbReference type="AlphaFoldDB" id="A0A9P8M2I8"/>
<keyword evidence="1" id="KW-0732">Signal</keyword>